<dbReference type="VEuPathDB" id="TrichDB:TVAGG3_0283200"/>
<dbReference type="VEuPathDB" id="TrichDB:TVAG_242770"/>
<evidence type="ECO:0000313" key="1">
    <source>
        <dbReference type="EMBL" id="EAX98912.1"/>
    </source>
</evidence>
<dbReference type="KEGG" id="tva:4756715"/>
<dbReference type="InParanoid" id="A2F836"/>
<dbReference type="InterPro" id="IPR016024">
    <property type="entry name" value="ARM-type_fold"/>
</dbReference>
<protein>
    <submittedName>
        <fullName evidence="1">Uncharacterized protein</fullName>
    </submittedName>
</protein>
<proteinExistence type="predicted"/>
<sequence>MIRRGYLFDAIISHSAVVFGVRTLNEDIIKYLKEKTIPLLKVALSDDKSVIGSHAFQSLQVGASELNQAVLQSDIFRNIALELLTDQTTPEYTIGRLASLTQTFLLNSPEEAQPELGFIFHFLRYCGNPTVFNFWETITGDPRAEKSQQWLLDMGYSEYVARELHNFDPSYESKSENKFIDPILTKLFCIYQIIFKSATNPLLASGFRTQEIIDAVKQGLKNPPDFIISAQWKALNSLCTAETEFMMRDLIPKALQYLSEPMTYLAQYRVSALDFIVLMMDFYPSCFSTLKRSMLLQNLTVLILQFQETTILHSSFRNFVKKALTDNDYAEVVVTIYSPIMMDIAHRHQNKVLSPTCFEIMDYFIEQSKKNPVIKKALATNPEWNEFFKKDFPEYKKLLDSSYGGYLSGKVVMIFKELFH</sequence>
<accession>A2F836</accession>
<gene>
    <name evidence="1" type="ORF">TVAG_242770</name>
</gene>
<organism evidence="1 2">
    <name type="scientific">Trichomonas vaginalis (strain ATCC PRA-98 / G3)</name>
    <dbReference type="NCBI Taxonomy" id="412133"/>
    <lineage>
        <taxon>Eukaryota</taxon>
        <taxon>Metamonada</taxon>
        <taxon>Parabasalia</taxon>
        <taxon>Trichomonadida</taxon>
        <taxon>Trichomonadidae</taxon>
        <taxon>Trichomonas</taxon>
    </lineage>
</organism>
<reference evidence="1" key="2">
    <citation type="journal article" date="2007" name="Science">
        <title>Draft genome sequence of the sexually transmitted pathogen Trichomonas vaginalis.</title>
        <authorList>
            <person name="Carlton J.M."/>
            <person name="Hirt R.P."/>
            <person name="Silva J.C."/>
            <person name="Delcher A.L."/>
            <person name="Schatz M."/>
            <person name="Zhao Q."/>
            <person name="Wortman J.R."/>
            <person name="Bidwell S.L."/>
            <person name="Alsmark U.C.M."/>
            <person name="Besteiro S."/>
            <person name="Sicheritz-Ponten T."/>
            <person name="Noel C.J."/>
            <person name="Dacks J.B."/>
            <person name="Foster P.G."/>
            <person name="Simillion C."/>
            <person name="Van de Peer Y."/>
            <person name="Miranda-Saavedra D."/>
            <person name="Barton G.J."/>
            <person name="Westrop G.D."/>
            <person name="Mueller S."/>
            <person name="Dessi D."/>
            <person name="Fiori P.L."/>
            <person name="Ren Q."/>
            <person name="Paulsen I."/>
            <person name="Zhang H."/>
            <person name="Bastida-Corcuera F.D."/>
            <person name="Simoes-Barbosa A."/>
            <person name="Brown M.T."/>
            <person name="Hayes R.D."/>
            <person name="Mukherjee M."/>
            <person name="Okumura C.Y."/>
            <person name="Schneider R."/>
            <person name="Smith A.J."/>
            <person name="Vanacova S."/>
            <person name="Villalvazo M."/>
            <person name="Haas B.J."/>
            <person name="Pertea M."/>
            <person name="Feldblyum T.V."/>
            <person name="Utterback T.R."/>
            <person name="Shu C.L."/>
            <person name="Osoegawa K."/>
            <person name="de Jong P.J."/>
            <person name="Hrdy I."/>
            <person name="Horvathova L."/>
            <person name="Zubacova Z."/>
            <person name="Dolezal P."/>
            <person name="Malik S.B."/>
            <person name="Logsdon J.M. Jr."/>
            <person name="Henze K."/>
            <person name="Gupta A."/>
            <person name="Wang C.C."/>
            <person name="Dunne R.L."/>
            <person name="Upcroft J.A."/>
            <person name="Upcroft P."/>
            <person name="White O."/>
            <person name="Salzberg S.L."/>
            <person name="Tang P."/>
            <person name="Chiu C.-H."/>
            <person name="Lee Y.-S."/>
            <person name="Embley T.M."/>
            <person name="Coombs G.H."/>
            <person name="Mottram J.C."/>
            <person name="Tachezy J."/>
            <person name="Fraser-Liggett C.M."/>
            <person name="Johnson P.J."/>
        </authorList>
    </citation>
    <scope>NUCLEOTIDE SEQUENCE [LARGE SCALE GENOMIC DNA]</scope>
    <source>
        <strain evidence="1">G3</strain>
    </source>
</reference>
<reference evidence="1" key="1">
    <citation type="submission" date="2006-10" db="EMBL/GenBank/DDBJ databases">
        <authorList>
            <person name="Amadeo P."/>
            <person name="Zhao Q."/>
            <person name="Wortman J."/>
            <person name="Fraser-Liggett C."/>
            <person name="Carlton J."/>
        </authorList>
    </citation>
    <scope>NUCLEOTIDE SEQUENCE</scope>
    <source>
        <strain evidence="1">G3</strain>
    </source>
</reference>
<dbReference type="OrthoDB" id="10264208at2759"/>
<keyword evidence="2" id="KW-1185">Reference proteome</keyword>
<evidence type="ECO:0000313" key="2">
    <source>
        <dbReference type="Proteomes" id="UP000001542"/>
    </source>
</evidence>
<dbReference type="EMBL" id="DS113657">
    <property type="protein sequence ID" value="EAX98912.1"/>
    <property type="molecule type" value="Genomic_DNA"/>
</dbReference>
<dbReference type="Proteomes" id="UP000001542">
    <property type="component" value="Unassembled WGS sequence"/>
</dbReference>
<dbReference type="SUPFAM" id="SSF48371">
    <property type="entry name" value="ARM repeat"/>
    <property type="match status" value="1"/>
</dbReference>
<name>A2F836_TRIV3</name>
<dbReference type="AlphaFoldDB" id="A2F836"/>
<dbReference type="RefSeq" id="XP_001311842.1">
    <property type="nucleotide sequence ID" value="XM_001311841.1"/>
</dbReference>